<keyword evidence="2" id="KW-1185">Reference proteome</keyword>
<dbReference type="Proteomes" id="UP000253908">
    <property type="component" value="Chromosome"/>
</dbReference>
<evidence type="ECO:0000313" key="2">
    <source>
        <dbReference type="Proteomes" id="UP000253908"/>
    </source>
</evidence>
<sequence>MAKEGSYTMKVNQGNKTIDMTVSGSFTPEKAEEFVADYKRIVAGVKANEYTLKFDCRDLNVVTQEMIPPLEFCMNLYKESGFEKVEVGIKKSAIIKMQLNRIARSAGLTNFEVAEIY</sequence>
<dbReference type="OrthoDB" id="2867965at2"/>
<name>A0A345PCP6_9BACI</name>
<accession>A0A345PCP6</accession>
<dbReference type="EMBL" id="CP024848">
    <property type="protein sequence ID" value="AXI07776.1"/>
    <property type="molecule type" value="Genomic_DNA"/>
</dbReference>
<reference evidence="2" key="1">
    <citation type="submission" date="2017-11" db="EMBL/GenBank/DDBJ databases">
        <authorList>
            <person name="Zhu W."/>
        </authorList>
    </citation>
    <scope>NUCLEOTIDE SEQUENCE [LARGE SCALE GENOMIC DNA]</scope>
    <source>
        <strain evidence="2">160</strain>
    </source>
</reference>
<evidence type="ECO:0000313" key="1">
    <source>
        <dbReference type="EMBL" id="AXI07776.1"/>
    </source>
</evidence>
<dbReference type="KEGG" id="ocn:CUC15_01720"/>
<dbReference type="AlphaFoldDB" id="A0A345PCP6"/>
<gene>
    <name evidence="1" type="ORF">CUC15_01720</name>
</gene>
<dbReference type="RefSeq" id="WP_114915070.1">
    <property type="nucleotide sequence ID" value="NZ_CP024848.1"/>
</dbReference>
<organism evidence="1 2">
    <name type="scientific">Oceanobacillus zhaokaii</name>
    <dbReference type="NCBI Taxonomy" id="2052660"/>
    <lineage>
        <taxon>Bacteria</taxon>
        <taxon>Bacillati</taxon>
        <taxon>Bacillota</taxon>
        <taxon>Bacilli</taxon>
        <taxon>Bacillales</taxon>
        <taxon>Bacillaceae</taxon>
        <taxon>Oceanobacillus</taxon>
    </lineage>
</organism>
<protein>
    <recommendedName>
        <fullName evidence="3">STAS domain-containing protein</fullName>
    </recommendedName>
</protein>
<evidence type="ECO:0008006" key="3">
    <source>
        <dbReference type="Google" id="ProtNLM"/>
    </source>
</evidence>
<proteinExistence type="predicted"/>